<protein>
    <recommendedName>
        <fullName evidence="6">PetM family of cytochrome b6f complex subunit 7</fullName>
    </recommendedName>
</protein>
<sequence length="105" mass="10541">MIRFLIRLLGFLVLAAGFVALVVDGARAIASGVVTLTSLEASWATLAPESLAGAKAAAGGSAAASIAEPVVTFLLSAPTFAVLVALGVALMLLGRRPRRLVGVTP</sequence>
<reference evidence="2" key="1">
    <citation type="journal article" date="2014" name="Int. J. Syst. Evol. Microbiol.">
        <title>Complete genome sequence of Corynebacterium casei LMG S-19264T (=DSM 44701T), isolated from a smear-ripened cheese.</title>
        <authorList>
            <consortium name="US DOE Joint Genome Institute (JGI-PGF)"/>
            <person name="Walter F."/>
            <person name="Albersmeier A."/>
            <person name="Kalinowski J."/>
            <person name="Ruckert C."/>
        </authorList>
    </citation>
    <scope>NUCLEOTIDE SEQUENCE</scope>
    <source>
        <strain evidence="2">VKM B-1606</strain>
    </source>
</reference>
<evidence type="ECO:0000313" key="3">
    <source>
        <dbReference type="EMBL" id="MBM7851292.1"/>
    </source>
</evidence>
<evidence type="ECO:0000256" key="1">
    <source>
        <dbReference type="SAM" id="Phobius"/>
    </source>
</evidence>
<feature type="transmembrane region" description="Helical" evidence="1">
    <location>
        <begin position="70"/>
        <end position="93"/>
    </location>
</feature>
<comment type="caution">
    <text evidence="2">The sequence shown here is derived from an EMBL/GenBank/DDBJ whole genome shotgun (WGS) entry which is preliminary data.</text>
</comment>
<dbReference type="EMBL" id="JAFBCY010000002">
    <property type="protein sequence ID" value="MBM7851292.1"/>
    <property type="molecule type" value="Genomic_DNA"/>
</dbReference>
<reference evidence="3 4" key="2">
    <citation type="submission" date="2021-01" db="EMBL/GenBank/DDBJ databases">
        <title>Genomic Encyclopedia of Type Strains, Phase IV (KMG-IV): sequencing the most valuable type-strain genomes for metagenomic binning, comparative biology and taxonomic classification.</title>
        <authorList>
            <person name="Goeker M."/>
        </authorList>
    </citation>
    <scope>NUCLEOTIDE SEQUENCE [LARGE SCALE GENOMIC DNA]</scope>
    <source>
        <strain evidence="3 4">DSM 6130</strain>
    </source>
</reference>
<organism evidence="2 5">
    <name type="scientific">Methylopila capsulata</name>
    <dbReference type="NCBI Taxonomy" id="61654"/>
    <lineage>
        <taxon>Bacteria</taxon>
        <taxon>Pseudomonadati</taxon>
        <taxon>Pseudomonadota</taxon>
        <taxon>Alphaproteobacteria</taxon>
        <taxon>Hyphomicrobiales</taxon>
        <taxon>Methylopilaceae</taxon>
        <taxon>Methylopila</taxon>
    </lineage>
</organism>
<evidence type="ECO:0000313" key="4">
    <source>
        <dbReference type="Proteomes" id="UP000758856"/>
    </source>
</evidence>
<evidence type="ECO:0000313" key="2">
    <source>
        <dbReference type="EMBL" id="GLK54350.1"/>
    </source>
</evidence>
<evidence type="ECO:0008006" key="6">
    <source>
        <dbReference type="Google" id="ProtNLM"/>
    </source>
</evidence>
<reference evidence="2" key="3">
    <citation type="submission" date="2023-01" db="EMBL/GenBank/DDBJ databases">
        <authorList>
            <person name="Sun Q."/>
            <person name="Evtushenko L."/>
        </authorList>
    </citation>
    <scope>NUCLEOTIDE SEQUENCE</scope>
    <source>
        <strain evidence="2">VKM B-1606</strain>
    </source>
</reference>
<keyword evidence="1" id="KW-1133">Transmembrane helix</keyword>
<keyword evidence="4" id="KW-1185">Reference proteome</keyword>
<dbReference type="EMBL" id="BSFF01000001">
    <property type="protein sequence ID" value="GLK54350.1"/>
    <property type="molecule type" value="Genomic_DNA"/>
</dbReference>
<dbReference type="Proteomes" id="UP001143400">
    <property type="component" value="Unassembled WGS sequence"/>
</dbReference>
<dbReference type="AlphaFoldDB" id="A0A9W6IS69"/>
<keyword evidence="1" id="KW-0812">Transmembrane</keyword>
<accession>A0A9W6IS69</accession>
<gene>
    <name evidence="2" type="ORF">GCM10008170_03690</name>
    <name evidence="3" type="ORF">JOD31_001517</name>
</gene>
<dbReference type="Proteomes" id="UP000758856">
    <property type="component" value="Unassembled WGS sequence"/>
</dbReference>
<dbReference type="RefSeq" id="WP_204949687.1">
    <property type="nucleotide sequence ID" value="NZ_BSFF01000001.1"/>
</dbReference>
<evidence type="ECO:0000313" key="5">
    <source>
        <dbReference type="Proteomes" id="UP001143400"/>
    </source>
</evidence>
<name>A0A9W6IS69_9HYPH</name>
<proteinExistence type="predicted"/>
<keyword evidence="1" id="KW-0472">Membrane</keyword>